<keyword evidence="4" id="KW-1185">Reference proteome</keyword>
<dbReference type="InterPro" id="IPR018736">
    <property type="entry name" value="DUF2279_periplasmic_lipo"/>
</dbReference>
<protein>
    <recommendedName>
        <fullName evidence="5">DUF2279 domain-containing protein</fullName>
    </recommendedName>
</protein>
<feature type="chain" id="PRO_5034021543" description="DUF2279 domain-containing protein" evidence="2">
    <location>
        <begin position="28"/>
        <end position="292"/>
    </location>
</feature>
<dbReference type="EMBL" id="AP024086">
    <property type="protein sequence ID" value="BCL61073.1"/>
    <property type="molecule type" value="Genomic_DNA"/>
</dbReference>
<organism evidence="3 4">
    <name type="scientific">Desulfomarina profundi</name>
    <dbReference type="NCBI Taxonomy" id="2772557"/>
    <lineage>
        <taxon>Bacteria</taxon>
        <taxon>Pseudomonadati</taxon>
        <taxon>Thermodesulfobacteriota</taxon>
        <taxon>Desulfobulbia</taxon>
        <taxon>Desulfobulbales</taxon>
        <taxon>Desulfobulbaceae</taxon>
        <taxon>Desulfomarina</taxon>
    </lineage>
</organism>
<dbReference type="AlphaFoldDB" id="A0A8D5FL96"/>
<evidence type="ECO:0000256" key="2">
    <source>
        <dbReference type="SAM" id="SignalP"/>
    </source>
</evidence>
<keyword evidence="1" id="KW-0472">Membrane</keyword>
<evidence type="ECO:0008006" key="5">
    <source>
        <dbReference type="Google" id="ProtNLM"/>
    </source>
</evidence>
<feature type="signal peptide" evidence="2">
    <location>
        <begin position="1"/>
        <end position="27"/>
    </location>
</feature>
<reference evidence="3" key="1">
    <citation type="submission" date="2020-09" db="EMBL/GenBank/DDBJ databases">
        <title>Desulfogranum mesoprofundum gen. nov., sp. nov., a novel mesophilic, sulfate-reducing chemolithoautotroph isolated from a deep-sea hydrothermal vent chimney in the Suiyo Seamount.</title>
        <authorList>
            <person name="Hashimoto Y."/>
            <person name="Nakagawa S."/>
        </authorList>
    </citation>
    <scope>NUCLEOTIDE SEQUENCE</scope>
    <source>
        <strain evidence="3">KT2</strain>
    </source>
</reference>
<name>A0A8D5FL96_9BACT</name>
<sequence>MNNRKTAYLTILTFFVLIAATPLNSLAIQNTPAASSATGDVLSEGGWWSDLPKEEKMFYTTTASAAIIGIWGLATWDYGSSGLHKADEGWFEKDSKYGGADKLGHFWATYTFSDALTGLYKSWGYDSQKANTYGALSAWVVQAAMEIGDATSESQGFSWEDMVMNTFGALTSMLMENYPELDRKIDFRVEYYFNVDVNNIFDDYSNQYYSIALKLDGFDVMENTFLKYLELHAGYYSRGYDTEEVSKNRAFYGGITINLSRFFYQNDFKKTGKVLEYLQLPYTVLKASHELD</sequence>
<evidence type="ECO:0000256" key="1">
    <source>
        <dbReference type="SAM" id="Phobius"/>
    </source>
</evidence>
<dbReference type="RefSeq" id="WP_228857130.1">
    <property type="nucleotide sequence ID" value="NZ_AP024086.1"/>
</dbReference>
<dbReference type="Proteomes" id="UP000826725">
    <property type="component" value="Chromosome"/>
</dbReference>
<accession>A0A8D5FL96</accession>
<gene>
    <name evidence="3" type="ORF">DGMP_17660</name>
</gene>
<evidence type="ECO:0000313" key="4">
    <source>
        <dbReference type="Proteomes" id="UP000826725"/>
    </source>
</evidence>
<keyword evidence="1" id="KW-1133">Transmembrane helix</keyword>
<dbReference type="Pfam" id="PF10043">
    <property type="entry name" value="DUF2279"/>
    <property type="match status" value="1"/>
</dbReference>
<proteinExistence type="predicted"/>
<keyword evidence="2" id="KW-0732">Signal</keyword>
<dbReference type="KEGG" id="dbk:DGMP_17660"/>
<evidence type="ECO:0000313" key="3">
    <source>
        <dbReference type="EMBL" id="BCL61073.1"/>
    </source>
</evidence>
<feature type="transmembrane region" description="Helical" evidence="1">
    <location>
        <begin position="57"/>
        <end position="76"/>
    </location>
</feature>
<keyword evidence="1" id="KW-0812">Transmembrane</keyword>